<evidence type="ECO:0000313" key="6">
    <source>
        <dbReference type="Proteomes" id="UP000197097"/>
    </source>
</evidence>
<dbReference type="InterPro" id="IPR002168">
    <property type="entry name" value="Lipase_GDXG_HIS_AS"/>
</dbReference>
<dbReference type="InterPro" id="IPR029058">
    <property type="entry name" value="AB_hydrolase_fold"/>
</dbReference>
<sequence length="297" mass="31658">MSQEQLQQVNEMIRSGPDLGSLPVPELRVAFDGFADFTPFDPSIKFEVVDANGVPCEIGVAPGSRTDATLLYLHGGGYVIGSITSHRGLVARLGQAASMRTMAVDYRLAPEHPFPAAVDDAVAAYQWLLDSGTPPDRIFFAGDSAGGGLVVATMLRCKARNIPLPRAAVLFSPFADMGTAGQSLVDNRDRDFVVTEGVAPGMAETYLAGAEAASPEASPIYGDLAGLPPILIQVSSHEVLLDDSLRLLRAAILVDVQVHLRVYQGLPHVWQLFTGTLDEGQAALEEAGAFFDKHLDM</sequence>
<dbReference type="RefSeq" id="WP_088471850.1">
    <property type="nucleotide sequence ID" value="NZ_NISJ01000002.1"/>
</dbReference>
<organism evidence="5 6">
    <name type="scientific">Sphingopyxis witflariensis</name>
    <dbReference type="NCBI Taxonomy" id="173675"/>
    <lineage>
        <taxon>Bacteria</taxon>
        <taxon>Pseudomonadati</taxon>
        <taxon>Pseudomonadota</taxon>
        <taxon>Alphaproteobacteria</taxon>
        <taxon>Sphingomonadales</taxon>
        <taxon>Sphingomonadaceae</taxon>
        <taxon>Sphingopyxis</taxon>
    </lineage>
</organism>
<reference evidence="5 6" key="1">
    <citation type="journal article" date="2002" name="Int. J. Syst. Evol. Microbiol.">
        <title>Sphingopyxis witflariensis sp. nov., isolated from activated sludge.</title>
        <authorList>
            <person name="Kampfer P."/>
            <person name="Witzenberger R."/>
            <person name="Denner E.B."/>
            <person name="Busse H.J."/>
            <person name="Neef A."/>
        </authorList>
    </citation>
    <scope>NUCLEOTIDE SEQUENCE [LARGE SCALE GENOMIC DNA]</scope>
    <source>
        <strain evidence="5 6">DSM 14551</strain>
    </source>
</reference>
<evidence type="ECO:0000256" key="2">
    <source>
        <dbReference type="ARBA" id="ARBA00022801"/>
    </source>
</evidence>
<evidence type="ECO:0000256" key="3">
    <source>
        <dbReference type="PROSITE-ProRule" id="PRU10038"/>
    </source>
</evidence>
<dbReference type="PROSITE" id="PS01174">
    <property type="entry name" value="LIPASE_GDXG_SER"/>
    <property type="match status" value="1"/>
</dbReference>
<gene>
    <name evidence="5" type="ORF">CDQ91_06300</name>
</gene>
<dbReference type="GO" id="GO:0004806">
    <property type="term" value="F:triacylglycerol lipase activity"/>
    <property type="evidence" value="ECO:0007669"/>
    <property type="project" value="TreeGrafter"/>
</dbReference>
<evidence type="ECO:0000259" key="4">
    <source>
        <dbReference type="Pfam" id="PF07859"/>
    </source>
</evidence>
<accession>A0A246K475</accession>
<dbReference type="OrthoDB" id="9806180at2"/>
<evidence type="ECO:0000256" key="1">
    <source>
        <dbReference type="ARBA" id="ARBA00010515"/>
    </source>
</evidence>
<feature type="active site" evidence="3">
    <location>
        <position position="144"/>
    </location>
</feature>
<protein>
    <submittedName>
        <fullName evidence="5">Alpha/beta hydrolase</fullName>
    </submittedName>
</protein>
<dbReference type="InterPro" id="IPR033140">
    <property type="entry name" value="Lipase_GDXG_put_SER_AS"/>
</dbReference>
<dbReference type="PROSITE" id="PS01173">
    <property type="entry name" value="LIPASE_GDXG_HIS"/>
    <property type="match status" value="1"/>
</dbReference>
<dbReference type="AlphaFoldDB" id="A0A246K475"/>
<dbReference type="Pfam" id="PF07859">
    <property type="entry name" value="Abhydrolase_3"/>
    <property type="match status" value="1"/>
</dbReference>
<dbReference type="EMBL" id="NISJ01000002">
    <property type="protein sequence ID" value="OWR00357.1"/>
    <property type="molecule type" value="Genomic_DNA"/>
</dbReference>
<dbReference type="InterPro" id="IPR013094">
    <property type="entry name" value="AB_hydrolase_3"/>
</dbReference>
<dbReference type="PANTHER" id="PTHR48081:SF30">
    <property type="entry name" value="ACETYL-HYDROLASE LIPR-RELATED"/>
    <property type="match status" value="1"/>
</dbReference>
<comment type="similarity">
    <text evidence="1">Belongs to the 'GDXG' lipolytic enzyme family.</text>
</comment>
<dbReference type="PANTHER" id="PTHR48081">
    <property type="entry name" value="AB HYDROLASE SUPERFAMILY PROTEIN C4A8.06C"/>
    <property type="match status" value="1"/>
</dbReference>
<evidence type="ECO:0000313" key="5">
    <source>
        <dbReference type="EMBL" id="OWR00357.1"/>
    </source>
</evidence>
<dbReference type="SUPFAM" id="SSF53474">
    <property type="entry name" value="alpha/beta-Hydrolases"/>
    <property type="match status" value="1"/>
</dbReference>
<dbReference type="InterPro" id="IPR050300">
    <property type="entry name" value="GDXG_lipolytic_enzyme"/>
</dbReference>
<feature type="domain" description="Alpha/beta hydrolase fold-3" evidence="4">
    <location>
        <begin position="70"/>
        <end position="271"/>
    </location>
</feature>
<keyword evidence="6" id="KW-1185">Reference proteome</keyword>
<keyword evidence="2 5" id="KW-0378">Hydrolase</keyword>
<name>A0A246K475_9SPHN</name>
<dbReference type="Proteomes" id="UP000197097">
    <property type="component" value="Unassembled WGS sequence"/>
</dbReference>
<comment type="caution">
    <text evidence="5">The sequence shown here is derived from an EMBL/GenBank/DDBJ whole genome shotgun (WGS) entry which is preliminary data.</text>
</comment>
<dbReference type="Gene3D" id="3.40.50.1820">
    <property type="entry name" value="alpha/beta hydrolase"/>
    <property type="match status" value="1"/>
</dbReference>
<proteinExistence type="inferred from homology"/>